<dbReference type="SMART" id="SM01022">
    <property type="entry name" value="ASCH"/>
    <property type="match status" value="1"/>
</dbReference>
<name>A0A6N9I657_9LACO</name>
<evidence type="ECO:0000259" key="1">
    <source>
        <dbReference type="SMART" id="SM01022"/>
    </source>
</evidence>
<comment type="caution">
    <text evidence="2">The sequence shown here is derived from an EMBL/GenBank/DDBJ whole genome shotgun (WGS) entry which is preliminary data.</text>
</comment>
<evidence type="ECO:0000313" key="3">
    <source>
        <dbReference type="Proteomes" id="UP000449209"/>
    </source>
</evidence>
<gene>
    <name evidence="2" type="ORF">GB993_09585</name>
</gene>
<feature type="domain" description="ASCH" evidence="1">
    <location>
        <begin position="38"/>
        <end position="160"/>
    </location>
</feature>
<dbReference type="AlphaFoldDB" id="A0A6N9I657"/>
<accession>A0A6N9I657</accession>
<dbReference type="EMBL" id="WEZQ01000017">
    <property type="protein sequence ID" value="MYV17753.1"/>
    <property type="molecule type" value="Genomic_DNA"/>
</dbReference>
<dbReference type="InterPro" id="IPR009326">
    <property type="entry name" value="DUF984"/>
</dbReference>
<dbReference type="SUPFAM" id="SSF88697">
    <property type="entry name" value="PUA domain-like"/>
    <property type="match status" value="1"/>
</dbReference>
<dbReference type="PANTHER" id="PTHR39203">
    <property type="entry name" value="CYTOPLASMIC PROTEIN-RELATED"/>
    <property type="match status" value="1"/>
</dbReference>
<dbReference type="Proteomes" id="UP000449209">
    <property type="component" value="Unassembled WGS sequence"/>
</dbReference>
<evidence type="ECO:0000313" key="2">
    <source>
        <dbReference type="EMBL" id="MYV17753.1"/>
    </source>
</evidence>
<dbReference type="InterPro" id="IPR007374">
    <property type="entry name" value="ASCH_domain"/>
</dbReference>
<sequence>MGIIKTRRFCPMSLNADEIWQQFIQKHPTAKNTPHHAWSFGGGSEAADIESMRVVAGMKQTTTTLAALYAHDKQPVPIPNHDYEILFDCSVHAVAILQYVAVQQMPFDHVTAEHAYLEDGTSLSIWQTSHRARLQTQAEAIGQHFTDQTPVVALTFKVVYLPTSL</sequence>
<protein>
    <submittedName>
        <fullName evidence="2">ASCH domain-containing protein</fullName>
    </submittedName>
</protein>
<organism evidence="2 3">
    <name type="scientific">Furfurilactobacillus milii</name>
    <dbReference type="NCBI Taxonomy" id="2888272"/>
    <lineage>
        <taxon>Bacteria</taxon>
        <taxon>Bacillati</taxon>
        <taxon>Bacillota</taxon>
        <taxon>Bacilli</taxon>
        <taxon>Lactobacillales</taxon>
        <taxon>Lactobacillaceae</taxon>
        <taxon>Furfurilactobacillus</taxon>
    </lineage>
</organism>
<reference evidence="2 3" key="1">
    <citation type="journal article" date="2019" name="Appl. Environ. Microbiol.">
        <title>Genetic determinants of hydroxycinnamic acid metabolism in heterofermentative lactobacilli.</title>
        <authorList>
            <person name="Gaur G."/>
            <person name="Oh J.H."/>
            <person name="Filannino P."/>
            <person name="Gobbetti M."/>
            <person name="van Pijkeren J.P."/>
            <person name="Ganzle M.G."/>
        </authorList>
    </citation>
    <scope>NUCLEOTIDE SEQUENCE [LARGE SCALE GENOMIC DNA]</scope>
    <source>
        <strain evidence="2 3">C5</strain>
    </source>
</reference>
<dbReference type="Gene3D" id="3.10.400.10">
    <property type="entry name" value="Sulfate adenylyltransferase"/>
    <property type="match status" value="1"/>
</dbReference>
<dbReference type="InterPro" id="IPR015947">
    <property type="entry name" value="PUA-like_sf"/>
</dbReference>
<dbReference type="PANTHER" id="PTHR39203:SF1">
    <property type="entry name" value="CYTOPLASMIC PROTEIN"/>
    <property type="match status" value="1"/>
</dbReference>
<proteinExistence type="predicted"/>
<dbReference type="Pfam" id="PF04266">
    <property type="entry name" value="ASCH"/>
    <property type="match status" value="1"/>
</dbReference>